<keyword evidence="3" id="KW-1185">Reference proteome</keyword>
<dbReference type="PANTHER" id="PTHR34818:SF1">
    <property type="entry name" value="PROTEIN BLI-3"/>
    <property type="match status" value="1"/>
</dbReference>
<protein>
    <submittedName>
        <fullName evidence="2">General stress protein 26</fullName>
    </submittedName>
</protein>
<reference evidence="3" key="1">
    <citation type="submission" date="2017-01" db="EMBL/GenBank/DDBJ databases">
        <authorList>
            <person name="Varghese N."/>
            <person name="Submissions S."/>
        </authorList>
    </citation>
    <scope>NUCLEOTIDE SEQUENCE [LARGE SCALE GENOMIC DNA]</scope>
    <source>
        <strain evidence="3">MNA4</strain>
    </source>
</reference>
<dbReference type="InterPro" id="IPR052917">
    <property type="entry name" value="Stress-Dev_Protein"/>
</dbReference>
<evidence type="ECO:0000259" key="1">
    <source>
        <dbReference type="Pfam" id="PF01243"/>
    </source>
</evidence>
<dbReference type="Proteomes" id="UP000187550">
    <property type="component" value="Unassembled WGS sequence"/>
</dbReference>
<dbReference type="Pfam" id="PF01243">
    <property type="entry name" value="PNPOx_N"/>
    <property type="match status" value="1"/>
</dbReference>
<dbReference type="Gene3D" id="2.30.110.10">
    <property type="entry name" value="Electron Transport, Fmn-binding Protein, Chain A"/>
    <property type="match status" value="1"/>
</dbReference>
<organism evidence="2 3">
    <name type="scientific">Edaphobacillus lindanitolerans</name>
    <dbReference type="NCBI Taxonomy" id="550447"/>
    <lineage>
        <taxon>Bacteria</taxon>
        <taxon>Bacillati</taxon>
        <taxon>Bacillota</taxon>
        <taxon>Bacilli</taxon>
        <taxon>Bacillales</taxon>
        <taxon>Bacillaceae</taxon>
        <taxon>Edaphobacillus</taxon>
    </lineage>
</organism>
<gene>
    <name evidence="2" type="ORF">SAMN05428946_0643</name>
</gene>
<dbReference type="InterPro" id="IPR011576">
    <property type="entry name" value="Pyridox_Oxase_N"/>
</dbReference>
<proteinExistence type="predicted"/>
<dbReference type="PANTHER" id="PTHR34818">
    <property type="entry name" value="PROTEIN BLI-3"/>
    <property type="match status" value="1"/>
</dbReference>
<dbReference type="STRING" id="550447.SAMN05428946_0643"/>
<dbReference type="EMBL" id="FTPL01000001">
    <property type="protein sequence ID" value="SIT70732.1"/>
    <property type="molecule type" value="Genomic_DNA"/>
</dbReference>
<accession>A0A1U7PMP0</accession>
<dbReference type="AlphaFoldDB" id="A0A1U7PMP0"/>
<sequence>MTAKESAQKILDESMIGTMATVQGGKPFSRYMTFFNDGFKLYTATSRKTDKVDELESNPHTHILIGYDGDGFGDDYLEIMGTATVTDDRGLIDKVWNDAMNGWFDGPDDPDLVILKIEPDSMRVMNKKGQPPQEVDFS</sequence>
<dbReference type="RefSeq" id="WP_076756903.1">
    <property type="nucleotide sequence ID" value="NZ_FTPL01000001.1"/>
</dbReference>
<name>A0A1U7PMP0_9BACI</name>
<dbReference type="SUPFAM" id="SSF50475">
    <property type="entry name" value="FMN-binding split barrel"/>
    <property type="match status" value="1"/>
</dbReference>
<dbReference type="OrthoDB" id="5431160at2"/>
<evidence type="ECO:0000313" key="3">
    <source>
        <dbReference type="Proteomes" id="UP000187550"/>
    </source>
</evidence>
<dbReference type="InterPro" id="IPR012349">
    <property type="entry name" value="Split_barrel_FMN-bd"/>
</dbReference>
<feature type="domain" description="Pyridoxamine 5'-phosphate oxidase N-terminal" evidence="1">
    <location>
        <begin position="4"/>
        <end position="124"/>
    </location>
</feature>
<evidence type="ECO:0000313" key="2">
    <source>
        <dbReference type="EMBL" id="SIT70732.1"/>
    </source>
</evidence>